<comment type="subcellular location">
    <subcellularLocation>
        <location evidence="1">Endomembrane system</location>
        <topology evidence="1">Multi-pass membrane protein</topology>
    </subcellularLocation>
</comment>
<feature type="domain" description="Fatty acid hydroxylase" evidence="8">
    <location>
        <begin position="114"/>
        <end position="254"/>
    </location>
</feature>
<keyword evidence="6 7" id="KW-0472">Membrane</keyword>
<dbReference type="Pfam" id="PF04116">
    <property type="entry name" value="FA_hydroxylase"/>
    <property type="match status" value="1"/>
</dbReference>
<feature type="transmembrane region" description="Helical" evidence="7">
    <location>
        <begin position="110"/>
        <end position="127"/>
    </location>
</feature>
<evidence type="ECO:0000256" key="5">
    <source>
        <dbReference type="ARBA" id="ARBA00023098"/>
    </source>
</evidence>
<keyword evidence="5" id="KW-0443">Lipid metabolism</keyword>
<feature type="transmembrane region" description="Helical" evidence="7">
    <location>
        <begin position="41"/>
        <end position="58"/>
    </location>
</feature>
<dbReference type="PANTHER" id="PTHR21624">
    <property type="entry name" value="STEROL DESATURASE-RELATED PROTEIN"/>
    <property type="match status" value="1"/>
</dbReference>
<organism evidence="9 10">
    <name type="scientific">Scylla paramamosain</name>
    <name type="common">Mud crab</name>
    <dbReference type="NCBI Taxonomy" id="85552"/>
    <lineage>
        <taxon>Eukaryota</taxon>
        <taxon>Metazoa</taxon>
        <taxon>Ecdysozoa</taxon>
        <taxon>Arthropoda</taxon>
        <taxon>Crustacea</taxon>
        <taxon>Multicrustacea</taxon>
        <taxon>Malacostraca</taxon>
        <taxon>Eumalacostraca</taxon>
        <taxon>Eucarida</taxon>
        <taxon>Decapoda</taxon>
        <taxon>Pleocyemata</taxon>
        <taxon>Brachyura</taxon>
        <taxon>Eubrachyura</taxon>
        <taxon>Portunoidea</taxon>
        <taxon>Portunidae</taxon>
        <taxon>Portuninae</taxon>
        <taxon>Scylla</taxon>
    </lineage>
</organism>
<dbReference type="GO" id="GO:0050479">
    <property type="term" value="F:glyceryl-ether monooxygenase activity"/>
    <property type="evidence" value="ECO:0007669"/>
    <property type="project" value="TreeGrafter"/>
</dbReference>
<evidence type="ECO:0000313" key="10">
    <source>
        <dbReference type="Proteomes" id="UP001487740"/>
    </source>
</evidence>
<feature type="transmembrane region" description="Helical" evidence="7">
    <location>
        <begin position="340"/>
        <end position="357"/>
    </location>
</feature>
<proteinExistence type="predicted"/>
<evidence type="ECO:0000259" key="8">
    <source>
        <dbReference type="Pfam" id="PF04116"/>
    </source>
</evidence>
<dbReference type="GO" id="GO:0005783">
    <property type="term" value="C:endoplasmic reticulum"/>
    <property type="evidence" value="ECO:0007669"/>
    <property type="project" value="TreeGrafter"/>
</dbReference>
<protein>
    <recommendedName>
        <fullName evidence="8">Fatty acid hydroxylase domain-containing protein</fullName>
    </recommendedName>
</protein>
<dbReference type="InterPro" id="IPR051689">
    <property type="entry name" value="Sterol_desaturase/TMEM195"/>
</dbReference>
<feature type="transmembrane region" description="Helical" evidence="7">
    <location>
        <begin position="369"/>
        <end position="391"/>
    </location>
</feature>
<evidence type="ECO:0000256" key="7">
    <source>
        <dbReference type="SAM" id="Phobius"/>
    </source>
</evidence>
<evidence type="ECO:0000256" key="4">
    <source>
        <dbReference type="ARBA" id="ARBA00023002"/>
    </source>
</evidence>
<feature type="transmembrane region" description="Helical" evidence="7">
    <location>
        <begin position="167"/>
        <end position="186"/>
    </location>
</feature>
<sequence length="455" mass="51949">MAAAGNTTLFGLRAMMYGLTPQEIYVHSIKDVPDVLLWTRPYFLLFIFLDLVVMAVLGDKNFRLNVVLVNFTLGYTTEAATKFVARGMELTAYIWIYYNHRLLSLPFDSLTTYVLCVIGVDLCTYWWHRMVHEISFMWAAHYLHHSCEDLNTAVAARISISMLPFKWVYYLPLAFLGVPPPLFIIHGQLNLMFTVWTHSNLWPKMHKIIPVLGHFIEFVFVTPSHHRVHHGANKYCIDKNYGAFLIVWDRLFGTFAEEREDEELVFGVIDQKDNNHFIGLEVDPWRVLWERFAAAKTPGDKLRTLIYGPGWSPGQPRLGNPDDIPDVRGRKKHHFESPPWLSLYVTLHCLLLFVGITEMNIRISTVSMGLGLLHFAYVLLSGGSLGGLFTAHRASLQLEPVRLLLSLPLCHLLHVFASRPLVACLTVTNTVSLLLWPLVRTQALKLAARKEAKAE</sequence>
<evidence type="ECO:0000256" key="1">
    <source>
        <dbReference type="ARBA" id="ARBA00004127"/>
    </source>
</evidence>
<feature type="transmembrane region" description="Helical" evidence="7">
    <location>
        <begin position="411"/>
        <end position="439"/>
    </location>
</feature>
<dbReference type="PANTHER" id="PTHR21624:SF1">
    <property type="entry name" value="ALKYLGLYCEROL MONOOXYGENASE"/>
    <property type="match status" value="1"/>
</dbReference>
<reference evidence="9 10" key="1">
    <citation type="submission" date="2023-03" db="EMBL/GenBank/DDBJ databases">
        <title>High-quality genome of Scylla paramamosain provides insights in environmental adaptation.</title>
        <authorList>
            <person name="Zhang L."/>
        </authorList>
    </citation>
    <scope>NUCLEOTIDE SEQUENCE [LARGE SCALE GENOMIC DNA]</scope>
    <source>
        <strain evidence="9">LZ_2023a</strain>
        <tissue evidence="9">Muscle</tissue>
    </source>
</reference>
<evidence type="ECO:0000256" key="2">
    <source>
        <dbReference type="ARBA" id="ARBA00022692"/>
    </source>
</evidence>
<dbReference type="InterPro" id="IPR006694">
    <property type="entry name" value="Fatty_acid_hydroxylase"/>
</dbReference>
<gene>
    <name evidence="9" type="ORF">O3P69_014736</name>
</gene>
<keyword evidence="4" id="KW-0560">Oxidoreductase</keyword>
<evidence type="ECO:0000256" key="6">
    <source>
        <dbReference type="ARBA" id="ARBA00023136"/>
    </source>
</evidence>
<keyword evidence="2 7" id="KW-0812">Transmembrane</keyword>
<accession>A0AAW0TZE1</accession>
<evidence type="ECO:0000313" key="9">
    <source>
        <dbReference type="EMBL" id="KAK8392543.1"/>
    </source>
</evidence>
<name>A0AAW0TZE1_SCYPA</name>
<dbReference type="GO" id="GO:0005506">
    <property type="term" value="F:iron ion binding"/>
    <property type="evidence" value="ECO:0007669"/>
    <property type="project" value="InterPro"/>
</dbReference>
<dbReference type="GO" id="GO:0008610">
    <property type="term" value="P:lipid biosynthetic process"/>
    <property type="evidence" value="ECO:0007669"/>
    <property type="project" value="InterPro"/>
</dbReference>
<evidence type="ECO:0000256" key="3">
    <source>
        <dbReference type="ARBA" id="ARBA00022989"/>
    </source>
</evidence>
<dbReference type="EMBL" id="JARAKH010000022">
    <property type="protein sequence ID" value="KAK8392543.1"/>
    <property type="molecule type" value="Genomic_DNA"/>
</dbReference>
<keyword evidence="3 7" id="KW-1133">Transmembrane helix</keyword>
<dbReference type="Proteomes" id="UP001487740">
    <property type="component" value="Unassembled WGS sequence"/>
</dbReference>
<keyword evidence="10" id="KW-1185">Reference proteome</keyword>
<dbReference type="GO" id="GO:0016020">
    <property type="term" value="C:membrane"/>
    <property type="evidence" value="ECO:0007669"/>
    <property type="project" value="GOC"/>
</dbReference>
<comment type="caution">
    <text evidence="9">The sequence shown here is derived from an EMBL/GenBank/DDBJ whole genome shotgun (WGS) entry which is preliminary data.</text>
</comment>
<dbReference type="AlphaFoldDB" id="A0AAW0TZE1"/>
<dbReference type="GO" id="GO:0006643">
    <property type="term" value="P:membrane lipid metabolic process"/>
    <property type="evidence" value="ECO:0007669"/>
    <property type="project" value="TreeGrafter"/>
</dbReference>